<keyword evidence="1" id="KW-0805">Transcription regulation</keyword>
<dbReference type="PANTHER" id="PTHR47506:SF6">
    <property type="entry name" value="HTH-TYPE TRANSCRIPTIONAL REPRESSOR NEMR"/>
    <property type="match status" value="1"/>
</dbReference>
<dbReference type="RefSeq" id="WP_117317804.1">
    <property type="nucleotide sequence ID" value="NZ_CP031769.1"/>
</dbReference>
<dbReference type="Pfam" id="PF00440">
    <property type="entry name" value="TetR_N"/>
    <property type="match status" value="1"/>
</dbReference>
<evidence type="ECO:0000313" key="6">
    <source>
        <dbReference type="EMBL" id="AXR07623.1"/>
    </source>
</evidence>
<feature type="DNA-binding region" description="H-T-H motif" evidence="4">
    <location>
        <begin position="24"/>
        <end position="43"/>
    </location>
</feature>
<protein>
    <submittedName>
        <fullName evidence="6">TetR/AcrR family transcriptional regulator</fullName>
    </submittedName>
</protein>
<evidence type="ECO:0000256" key="4">
    <source>
        <dbReference type="PROSITE-ProRule" id="PRU00335"/>
    </source>
</evidence>
<organism evidence="6 7">
    <name type="scientific">Salinimonas sediminis</name>
    <dbReference type="NCBI Taxonomy" id="2303538"/>
    <lineage>
        <taxon>Bacteria</taxon>
        <taxon>Pseudomonadati</taxon>
        <taxon>Pseudomonadota</taxon>
        <taxon>Gammaproteobacteria</taxon>
        <taxon>Alteromonadales</taxon>
        <taxon>Alteromonadaceae</taxon>
        <taxon>Alteromonas/Salinimonas group</taxon>
        <taxon>Salinimonas</taxon>
    </lineage>
</organism>
<evidence type="ECO:0000256" key="2">
    <source>
        <dbReference type="ARBA" id="ARBA00023125"/>
    </source>
</evidence>
<dbReference type="PROSITE" id="PS50977">
    <property type="entry name" value="HTH_TETR_2"/>
    <property type="match status" value="1"/>
</dbReference>
<dbReference type="OrthoDB" id="116240at2"/>
<dbReference type="Gene3D" id="1.10.357.10">
    <property type="entry name" value="Tetracycline Repressor, domain 2"/>
    <property type="match status" value="1"/>
</dbReference>
<name>A0A346NQ16_9ALTE</name>
<evidence type="ECO:0000256" key="3">
    <source>
        <dbReference type="ARBA" id="ARBA00023163"/>
    </source>
</evidence>
<gene>
    <name evidence="6" type="ORF">D0Y50_15405</name>
</gene>
<feature type="domain" description="HTH tetR-type" evidence="5">
    <location>
        <begin position="1"/>
        <end position="61"/>
    </location>
</feature>
<dbReference type="PANTHER" id="PTHR47506">
    <property type="entry name" value="TRANSCRIPTIONAL REGULATORY PROTEIN"/>
    <property type="match status" value="1"/>
</dbReference>
<keyword evidence="3" id="KW-0804">Transcription</keyword>
<evidence type="ECO:0000256" key="1">
    <source>
        <dbReference type="ARBA" id="ARBA00023015"/>
    </source>
</evidence>
<dbReference type="SUPFAM" id="SSF46689">
    <property type="entry name" value="Homeodomain-like"/>
    <property type="match status" value="1"/>
</dbReference>
<dbReference type="InterPro" id="IPR001647">
    <property type="entry name" value="HTH_TetR"/>
</dbReference>
<dbReference type="InterPro" id="IPR036271">
    <property type="entry name" value="Tet_transcr_reg_TetR-rel_C_sf"/>
</dbReference>
<dbReference type="KEGG" id="salm:D0Y50_15405"/>
<keyword evidence="2 4" id="KW-0238">DNA-binding</keyword>
<dbReference type="AlphaFoldDB" id="A0A346NQ16"/>
<evidence type="ECO:0000259" key="5">
    <source>
        <dbReference type="PROSITE" id="PS50977"/>
    </source>
</evidence>
<proteinExistence type="predicted"/>
<dbReference type="GO" id="GO:0003677">
    <property type="term" value="F:DNA binding"/>
    <property type="evidence" value="ECO:0007669"/>
    <property type="project" value="UniProtKB-UniRule"/>
</dbReference>
<dbReference type="EMBL" id="CP031769">
    <property type="protein sequence ID" value="AXR07623.1"/>
    <property type="molecule type" value="Genomic_DNA"/>
</dbReference>
<reference evidence="6 7" key="1">
    <citation type="submission" date="2018-08" db="EMBL/GenBank/DDBJ databases">
        <title>Salinimonas sediminis sp. nov., a piezophilic bacterium isolated from a deep-sea sediment sample from the New Britain Trench.</title>
        <authorList>
            <person name="Cao J."/>
        </authorList>
    </citation>
    <scope>NUCLEOTIDE SEQUENCE [LARGE SCALE GENOMIC DNA]</scope>
    <source>
        <strain evidence="6 7">N102</strain>
    </source>
</reference>
<dbReference type="Proteomes" id="UP000262073">
    <property type="component" value="Chromosome"/>
</dbReference>
<dbReference type="SUPFAM" id="SSF48498">
    <property type="entry name" value="Tetracyclin repressor-like, C-terminal domain"/>
    <property type="match status" value="1"/>
</dbReference>
<sequence>MDIKNKILCVAERVFDQEGFNATGMGRLIRETGLSSRTVYKHVRSKNALMALVLKERQQRFFKSMDFSTLETLFDALHAWSAKDGMRGCLYFRVGAETSGNIPEIHTAVEAYHIQLVKALTDLIHREAGQPDELMTEQLLVLFEGAVTASTYRGATAIEAARLSARRLLQPEAEL</sequence>
<evidence type="ECO:0000313" key="7">
    <source>
        <dbReference type="Proteomes" id="UP000262073"/>
    </source>
</evidence>
<dbReference type="InterPro" id="IPR009057">
    <property type="entry name" value="Homeodomain-like_sf"/>
</dbReference>
<accession>A0A346NQ16</accession>
<keyword evidence="7" id="KW-1185">Reference proteome</keyword>
<dbReference type="PRINTS" id="PR00455">
    <property type="entry name" value="HTHTETR"/>
</dbReference>